<accession>A0A1L9P8T4</accession>
<dbReference type="PANTHER" id="PTHR35041:SF6">
    <property type="entry name" value="FORMYLMETHIONINE DEFORMYLASE-LIKE PROTEIN-RELATED"/>
    <property type="match status" value="1"/>
</dbReference>
<proteinExistence type="predicted"/>
<sequence>MGDLSSVGPKMGMKSGIHWRVPTAMIVCFVLGLALAISHHFYYNSLNDTTVGSPTQQAWSLRIGTGMAFLTKTFLTTAVGLACVQNLWWILRLKPVRLSTLDSMWDIRGSIFNFFDFHIWLRGPNVAILGLISWTIPLVTVVTPATLSVQSTLVSRVSPQQLLPDFDWSFYKYTTMGDAGPGAPAPIVTRFVSGVIVEGTARKLSAPAPNSTYTHSFIAPYIQCEKGRESINASMMDWHARSDMYRTGYLGFEATSGNISYDLDMAFDYFNLAGPFPDTPLEEDLVEKVILVVAPFLPKTLVECALYNATWTVDFGFHNGEQTQNITDISILNRVPAHPKLQETKDSKLDQEFGYAAIMNVFKEMFVGRCRYNPLVCADTQILKSALSDTKETYGLLWSDDPDPDVGDFPTFVDAANQLGKNITLSLLADPYFHLNSSYAHTINVTIYEPETRYIYAQKNLFIAYGVAVFVTLLCVIAGFLTMWDNGVAFTDSLSTILRTTRSKKFDEIVPDDSTSGADPPPQSLSDTRVMWVSSRGSDDTAAGLKPIPAVAEPEKAENTGSSSPIAFANRIWERKSYHQTSTRADNTSPEGFI</sequence>
<dbReference type="RefSeq" id="XP_040663659.1">
    <property type="nucleotide sequence ID" value="XM_040816714.1"/>
</dbReference>
<organism evidence="3 4">
    <name type="scientific">Aspergillus versicolor CBS 583.65</name>
    <dbReference type="NCBI Taxonomy" id="1036611"/>
    <lineage>
        <taxon>Eukaryota</taxon>
        <taxon>Fungi</taxon>
        <taxon>Dikarya</taxon>
        <taxon>Ascomycota</taxon>
        <taxon>Pezizomycotina</taxon>
        <taxon>Eurotiomycetes</taxon>
        <taxon>Eurotiomycetidae</taxon>
        <taxon>Eurotiales</taxon>
        <taxon>Aspergillaceae</taxon>
        <taxon>Aspergillus</taxon>
        <taxon>Aspergillus subgen. Nidulantes</taxon>
    </lineage>
</organism>
<gene>
    <name evidence="3" type="ORF">ASPVEDRAFT_79575</name>
</gene>
<evidence type="ECO:0000313" key="4">
    <source>
        <dbReference type="Proteomes" id="UP000184073"/>
    </source>
</evidence>
<feature type="transmembrane region" description="Helical" evidence="2">
    <location>
        <begin position="21"/>
        <end position="43"/>
    </location>
</feature>
<protein>
    <submittedName>
        <fullName evidence="3">Uncharacterized protein</fullName>
    </submittedName>
</protein>
<evidence type="ECO:0000256" key="2">
    <source>
        <dbReference type="SAM" id="Phobius"/>
    </source>
</evidence>
<keyword evidence="2" id="KW-1133">Transmembrane helix</keyword>
<name>A0A1L9P8T4_ASPVE</name>
<dbReference type="OrthoDB" id="5322539at2759"/>
<feature type="transmembrane region" description="Helical" evidence="2">
    <location>
        <begin position="462"/>
        <end position="484"/>
    </location>
</feature>
<keyword evidence="2" id="KW-0472">Membrane</keyword>
<keyword evidence="4" id="KW-1185">Reference proteome</keyword>
<reference evidence="4" key="1">
    <citation type="journal article" date="2017" name="Genome Biol.">
        <title>Comparative genomics reveals high biological diversity and specific adaptations in the industrially and medically important fungal genus Aspergillus.</title>
        <authorList>
            <person name="de Vries R.P."/>
            <person name="Riley R."/>
            <person name="Wiebenga A."/>
            <person name="Aguilar-Osorio G."/>
            <person name="Amillis S."/>
            <person name="Uchima C.A."/>
            <person name="Anderluh G."/>
            <person name="Asadollahi M."/>
            <person name="Askin M."/>
            <person name="Barry K."/>
            <person name="Battaglia E."/>
            <person name="Bayram O."/>
            <person name="Benocci T."/>
            <person name="Braus-Stromeyer S.A."/>
            <person name="Caldana C."/>
            <person name="Canovas D."/>
            <person name="Cerqueira G.C."/>
            <person name="Chen F."/>
            <person name="Chen W."/>
            <person name="Choi C."/>
            <person name="Clum A."/>
            <person name="Dos Santos R.A."/>
            <person name="Damasio A.R."/>
            <person name="Diallinas G."/>
            <person name="Emri T."/>
            <person name="Fekete E."/>
            <person name="Flipphi M."/>
            <person name="Freyberg S."/>
            <person name="Gallo A."/>
            <person name="Gournas C."/>
            <person name="Habgood R."/>
            <person name="Hainaut M."/>
            <person name="Harispe M.L."/>
            <person name="Henrissat B."/>
            <person name="Hilden K.S."/>
            <person name="Hope R."/>
            <person name="Hossain A."/>
            <person name="Karabika E."/>
            <person name="Karaffa L."/>
            <person name="Karanyi Z."/>
            <person name="Krasevec N."/>
            <person name="Kuo A."/>
            <person name="Kusch H."/>
            <person name="LaButti K."/>
            <person name="Lagendijk E.L."/>
            <person name="Lapidus A."/>
            <person name="Levasseur A."/>
            <person name="Lindquist E."/>
            <person name="Lipzen A."/>
            <person name="Logrieco A.F."/>
            <person name="MacCabe A."/>
            <person name="Maekelae M.R."/>
            <person name="Malavazi I."/>
            <person name="Melin P."/>
            <person name="Meyer V."/>
            <person name="Mielnichuk N."/>
            <person name="Miskei M."/>
            <person name="Molnar A.P."/>
            <person name="Mule G."/>
            <person name="Ngan C.Y."/>
            <person name="Orejas M."/>
            <person name="Orosz E."/>
            <person name="Ouedraogo J.P."/>
            <person name="Overkamp K.M."/>
            <person name="Park H.-S."/>
            <person name="Perrone G."/>
            <person name="Piumi F."/>
            <person name="Punt P.J."/>
            <person name="Ram A.F."/>
            <person name="Ramon A."/>
            <person name="Rauscher S."/>
            <person name="Record E."/>
            <person name="Riano-Pachon D.M."/>
            <person name="Robert V."/>
            <person name="Roehrig J."/>
            <person name="Ruller R."/>
            <person name="Salamov A."/>
            <person name="Salih N.S."/>
            <person name="Samson R.A."/>
            <person name="Sandor E."/>
            <person name="Sanguinetti M."/>
            <person name="Schuetze T."/>
            <person name="Sepcic K."/>
            <person name="Shelest E."/>
            <person name="Sherlock G."/>
            <person name="Sophianopoulou V."/>
            <person name="Squina F.M."/>
            <person name="Sun H."/>
            <person name="Susca A."/>
            <person name="Todd R.B."/>
            <person name="Tsang A."/>
            <person name="Unkles S.E."/>
            <person name="van de Wiele N."/>
            <person name="van Rossen-Uffink D."/>
            <person name="Oliveira J.V."/>
            <person name="Vesth T.C."/>
            <person name="Visser J."/>
            <person name="Yu J.-H."/>
            <person name="Zhou M."/>
            <person name="Andersen M.R."/>
            <person name="Archer D.B."/>
            <person name="Baker S.E."/>
            <person name="Benoit I."/>
            <person name="Brakhage A.A."/>
            <person name="Braus G.H."/>
            <person name="Fischer R."/>
            <person name="Frisvad J.C."/>
            <person name="Goldman G.H."/>
            <person name="Houbraken J."/>
            <person name="Oakley B."/>
            <person name="Pocsi I."/>
            <person name="Scazzocchio C."/>
            <person name="Seiboth B."/>
            <person name="vanKuyk P.A."/>
            <person name="Wortman J."/>
            <person name="Dyer P.S."/>
            <person name="Grigoriev I.V."/>
        </authorList>
    </citation>
    <scope>NUCLEOTIDE SEQUENCE [LARGE SCALE GENOMIC DNA]</scope>
    <source>
        <strain evidence="4">CBS 583.65</strain>
    </source>
</reference>
<dbReference type="Proteomes" id="UP000184073">
    <property type="component" value="Unassembled WGS sequence"/>
</dbReference>
<feature type="transmembrane region" description="Helical" evidence="2">
    <location>
        <begin position="63"/>
        <end position="91"/>
    </location>
</feature>
<evidence type="ECO:0000313" key="3">
    <source>
        <dbReference type="EMBL" id="OJI97896.1"/>
    </source>
</evidence>
<evidence type="ECO:0000256" key="1">
    <source>
        <dbReference type="SAM" id="MobiDB-lite"/>
    </source>
</evidence>
<dbReference type="GeneID" id="63732225"/>
<dbReference type="AlphaFoldDB" id="A0A1L9P8T4"/>
<dbReference type="VEuPathDB" id="FungiDB:ASPVEDRAFT_79575"/>
<dbReference type="PANTHER" id="PTHR35041">
    <property type="entry name" value="MEDIATOR OF RNA POLYMERASE II TRANSCRIPTION SUBUNIT 1"/>
    <property type="match status" value="1"/>
</dbReference>
<feature type="region of interest" description="Disordered" evidence="1">
    <location>
        <begin position="538"/>
        <end position="565"/>
    </location>
</feature>
<keyword evidence="2" id="KW-0812">Transmembrane</keyword>
<dbReference type="EMBL" id="KV878126">
    <property type="protein sequence ID" value="OJI97896.1"/>
    <property type="molecule type" value="Genomic_DNA"/>
</dbReference>